<organism evidence="3 4">
    <name type="scientific">Psychrobacter glacincola</name>
    <dbReference type="NCBI Taxonomy" id="56810"/>
    <lineage>
        <taxon>Bacteria</taxon>
        <taxon>Pseudomonadati</taxon>
        <taxon>Pseudomonadota</taxon>
        <taxon>Gammaproteobacteria</taxon>
        <taxon>Moraxellales</taxon>
        <taxon>Moraxellaceae</taxon>
        <taxon>Psychrobacter</taxon>
    </lineage>
</organism>
<accession>A0ABW1W6V0</accession>
<sequence length="510" mass="59930">MSDQKVNNEGYQILSIASFLSLATYPSDKRLAIPVYQRPYRWTEKNIADLLTDLYYQCSRLNHNVDNSYKADNAYRLGTVVLHQDNEKVDSDGQTPIALVDGQQRTLTLLLIIKAAAESEKFKQTLEGFTSIDIQLPDCNETQENLSINYELIKRHVNSPAFTLEVLDFLMNHCEIVQVTLHELSEAFQFFDSQNARGLDLSPHDLLKAFHLREFPETEKDLKESIVEYWEQKNTKDLKVTFSDYLYPIRQWSLGKSSLYFSKSDIQVFKGVNLTNANYPFQQGLKVLNNTVDSYNQHTHRLIDQQTMTYPFQLTQTLINGRRFFDWVTYYQALIMPFLEDATRQDDNWLKAILSHKDRQIALTIIQVLDNQKQGEDYKYSHWWRQGDRYVRRMFNALVLCYYDRYGEQDLARAIEYIFIWAYSLRLQNASVYRQSIEKYIDSDNVFMRLQHSLTPVEFLNKPLQQLQQVNTTGKDRDKKLKQVAGLTTIFTEMGYLSEQAVLEIKRDKR</sequence>
<dbReference type="Pfam" id="PF25202">
    <property type="entry name" value="DUF7834"/>
    <property type="match status" value="1"/>
</dbReference>
<evidence type="ECO:0000259" key="1">
    <source>
        <dbReference type="Pfam" id="PF03235"/>
    </source>
</evidence>
<feature type="domain" description="DUF7834" evidence="2">
    <location>
        <begin position="223"/>
        <end position="470"/>
    </location>
</feature>
<comment type="caution">
    <text evidence="3">The sequence shown here is derived from an EMBL/GenBank/DDBJ whole genome shotgun (WGS) entry which is preliminary data.</text>
</comment>
<reference evidence="4" key="1">
    <citation type="journal article" date="2019" name="Int. J. Syst. Evol. Microbiol.">
        <title>The Global Catalogue of Microorganisms (GCM) 10K type strain sequencing project: providing services to taxonomists for standard genome sequencing and annotation.</title>
        <authorList>
            <consortium name="The Broad Institute Genomics Platform"/>
            <consortium name="The Broad Institute Genome Sequencing Center for Infectious Disease"/>
            <person name="Wu L."/>
            <person name="Ma J."/>
        </authorList>
    </citation>
    <scope>NUCLEOTIDE SEQUENCE [LARGE SCALE GENOMIC DNA]</scope>
    <source>
        <strain evidence="4">CCM 2050</strain>
    </source>
</reference>
<dbReference type="PANTHER" id="PTHR35149">
    <property type="entry name" value="SLL5132 PROTEIN"/>
    <property type="match status" value="1"/>
</dbReference>
<dbReference type="InterPro" id="IPR004919">
    <property type="entry name" value="GmrSD_N"/>
</dbReference>
<keyword evidence="4" id="KW-1185">Reference proteome</keyword>
<dbReference type="RefSeq" id="WP_201564705.1">
    <property type="nucleotide sequence ID" value="NZ_CAJGZK010000039.1"/>
</dbReference>
<dbReference type="Proteomes" id="UP001596264">
    <property type="component" value="Unassembled WGS sequence"/>
</dbReference>
<dbReference type="EMBL" id="JBHSTZ010000027">
    <property type="protein sequence ID" value="MFC6381695.1"/>
    <property type="molecule type" value="Genomic_DNA"/>
</dbReference>
<protein>
    <submittedName>
        <fullName evidence="3">DUF262 domain-containing protein</fullName>
    </submittedName>
</protein>
<evidence type="ECO:0000259" key="2">
    <source>
        <dbReference type="Pfam" id="PF25202"/>
    </source>
</evidence>
<name>A0ABW1W6V0_9GAMM</name>
<dbReference type="Pfam" id="PF03235">
    <property type="entry name" value="GmrSD_N"/>
    <property type="match status" value="1"/>
</dbReference>
<evidence type="ECO:0000313" key="3">
    <source>
        <dbReference type="EMBL" id="MFC6381695.1"/>
    </source>
</evidence>
<dbReference type="InterPro" id="IPR057156">
    <property type="entry name" value="DUF7834"/>
</dbReference>
<gene>
    <name evidence="3" type="ORF">ACFP58_09550</name>
</gene>
<evidence type="ECO:0000313" key="4">
    <source>
        <dbReference type="Proteomes" id="UP001596264"/>
    </source>
</evidence>
<dbReference type="PANTHER" id="PTHR35149:SF2">
    <property type="entry name" value="DUF262 DOMAIN-CONTAINING PROTEIN"/>
    <property type="match status" value="1"/>
</dbReference>
<proteinExistence type="predicted"/>
<feature type="domain" description="GmrSD restriction endonucleases N-terminal" evidence="1">
    <location>
        <begin position="30"/>
        <end position="211"/>
    </location>
</feature>